<dbReference type="SUPFAM" id="SSF48163">
    <property type="entry name" value="An anticodon-binding domain of class I aminoacyl-tRNA synthetases"/>
    <property type="match status" value="1"/>
</dbReference>
<dbReference type="PRINTS" id="PR00987">
    <property type="entry name" value="TRNASYNTHGLU"/>
</dbReference>
<organism evidence="13 14">
    <name type="scientific">Candidatus Erwinia haradaeae</name>
    <dbReference type="NCBI Taxonomy" id="1922217"/>
    <lineage>
        <taxon>Bacteria</taxon>
        <taxon>Pseudomonadati</taxon>
        <taxon>Pseudomonadota</taxon>
        <taxon>Gammaproteobacteria</taxon>
        <taxon>Enterobacterales</taxon>
        <taxon>Erwiniaceae</taxon>
        <taxon>Erwinia</taxon>
    </lineage>
</organism>
<feature type="domain" description="Aminoacyl-tRNA synthetase class I anticodon-binding" evidence="12">
    <location>
        <begin position="327"/>
        <end position="464"/>
    </location>
</feature>
<comment type="subcellular location">
    <subcellularLocation>
        <location evidence="1 10">Cytoplasm</location>
    </subcellularLocation>
</comment>
<feature type="binding site" evidence="10">
    <location>
        <position position="240"/>
    </location>
    <ligand>
        <name>ATP</name>
        <dbReference type="ChEBI" id="CHEBI:30616"/>
    </ligand>
</feature>
<dbReference type="GO" id="GO:0004818">
    <property type="term" value="F:glutamate-tRNA ligase activity"/>
    <property type="evidence" value="ECO:0007669"/>
    <property type="project" value="UniProtKB-UniRule"/>
</dbReference>
<keyword evidence="14" id="KW-1185">Reference proteome</keyword>
<dbReference type="InterPro" id="IPR033910">
    <property type="entry name" value="GluRS_core"/>
</dbReference>
<comment type="similarity">
    <text evidence="2 10">Belongs to the class-I aminoacyl-tRNA synthetase family. Glutamate--tRNA ligase type 1 subfamily.</text>
</comment>
<dbReference type="NCBIfam" id="TIGR00464">
    <property type="entry name" value="gltX_bact"/>
    <property type="match status" value="1"/>
</dbReference>
<dbReference type="KEGG" id="ehd:ERCIPSTX3056_123"/>
<gene>
    <name evidence="10 13" type="primary">gltX</name>
    <name evidence="13" type="ORF">ERCIPSTX3056_123</name>
</gene>
<dbReference type="AlphaFoldDB" id="A0A451DJ39"/>
<dbReference type="InterPro" id="IPR045462">
    <property type="entry name" value="aa-tRNA-synth_I_cd-bd"/>
</dbReference>
<comment type="catalytic activity">
    <reaction evidence="10">
        <text>tRNA(Glu) + L-glutamate + ATP = L-glutamyl-tRNA(Glu) + AMP + diphosphate</text>
        <dbReference type="Rhea" id="RHEA:23540"/>
        <dbReference type="Rhea" id="RHEA-COMP:9663"/>
        <dbReference type="Rhea" id="RHEA-COMP:9680"/>
        <dbReference type="ChEBI" id="CHEBI:29985"/>
        <dbReference type="ChEBI" id="CHEBI:30616"/>
        <dbReference type="ChEBI" id="CHEBI:33019"/>
        <dbReference type="ChEBI" id="CHEBI:78442"/>
        <dbReference type="ChEBI" id="CHEBI:78520"/>
        <dbReference type="ChEBI" id="CHEBI:456215"/>
        <dbReference type="EC" id="6.1.1.17"/>
    </reaction>
</comment>
<dbReference type="GO" id="GO:0008270">
    <property type="term" value="F:zinc ion binding"/>
    <property type="evidence" value="ECO:0007669"/>
    <property type="project" value="UniProtKB-UniRule"/>
</dbReference>
<dbReference type="PANTHER" id="PTHR43311">
    <property type="entry name" value="GLUTAMATE--TRNA LIGASE"/>
    <property type="match status" value="1"/>
</dbReference>
<keyword evidence="7 10" id="KW-0067">ATP-binding</keyword>
<dbReference type="InterPro" id="IPR001412">
    <property type="entry name" value="aa-tRNA-synth_I_CS"/>
</dbReference>
<dbReference type="GO" id="GO:0005524">
    <property type="term" value="F:ATP binding"/>
    <property type="evidence" value="ECO:0007669"/>
    <property type="project" value="UniProtKB-UniRule"/>
</dbReference>
<dbReference type="Pfam" id="PF19269">
    <property type="entry name" value="Anticodon_2"/>
    <property type="match status" value="1"/>
</dbReference>
<sequence>MKIRTRFSPSPTGDLHLGGARTALYSWLFARHHNGKFVLRIEDTDLKRSHQSSSDAIIEDLRWLNLDWDEGPHYQTRRLNRYNAIIKQMLKANTAYKCYCSKKRLDALRKNQMAIGQKPHYDGYCRDDNTKPIDYNTYVVRFKNPEEGSVIFYDKIHGRIEFNNQELDDLIIRRSDGSPTYNFCVVIDDWDMDITHVIRGVDHINNTPRQINILKAIGATIPVYAHVSMILDIDGKKLSKRKGDLRVTQYRNEGYLPEALLNYLVRLGWSHGDREIFNLNEMQQLFTLEGLSKSPSTMNVTKLKWLNQHYINHLAPEYIKTHLQWQMRSEKINTENGPKPEDIVKLLGNRCNTLKAMASTCRYFYEEFQGYDAGAAKKYFYNQAESSKKSLEGIRLKLAAIINWTPTEIGNAIHAASNELVGGIRTLGMPVRIAVTGSSESPSLDVTLYTIGQQRCLSRIDKALIYINRQGHGSS</sequence>
<evidence type="ECO:0000256" key="5">
    <source>
        <dbReference type="ARBA" id="ARBA00022598"/>
    </source>
</evidence>
<keyword evidence="10" id="KW-0862">Zinc</keyword>
<evidence type="ECO:0000256" key="7">
    <source>
        <dbReference type="ARBA" id="ARBA00022840"/>
    </source>
</evidence>
<feature type="binding site" evidence="10">
    <location>
        <position position="98"/>
    </location>
    <ligand>
        <name>Zn(2+)</name>
        <dbReference type="ChEBI" id="CHEBI:29105"/>
    </ligand>
</feature>
<keyword evidence="4 10" id="KW-0963">Cytoplasm</keyword>
<dbReference type="Pfam" id="PF00749">
    <property type="entry name" value="tRNA-synt_1c"/>
    <property type="match status" value="1"/>
</dbReference>
<dbReference type="PROSITE" id="PS00178">
    <property type="entry name" value="AA_TRNA_LIGASE_I"/>
    <property type="match status" value="1"/>
</dbReference>
<feature type="short sequence motif" description="'KMSKS' region" evidence="10">
    <location>
        <begin position="237"/>
        <end position="241"/>
    </location>
</feature>
<proteinExistence type="inferred from homology"/>
<dbReference type="EC" id="6.1.1.17" evidence="10"/>
<dbReference type="HAMAP" id="MF_00022">
    <property type="entry name" value="Glu_tRNA_synth_type1"/>
    <property type="match status" value="1"/>
</dbReference>
<dbReference type="InterPro" id="IPR020058">
    <property type="entry name" value="Glu/Gln-tRNA-synth_Ib_cat-dom"/>
</dbReference>
<feature type="short sequence motif" description="'HIGH' region" evidence="10">
    <location>
        <begin position="9"/>
        <end position="19"/>
    </location>
</feature>
<evidence type="ECO:0000259" key="12">
    <source>
        <dbReference type="Pfam" id="PF19269"/>
    </source>
</evidence>
<dbReference type="InterPro" id="IPR020751">
    <property type="entry name" value="aa-tRNA-synth_I_codon-bd_sub2"/>
</dbReference>
<evidence type="ECO:0000256" key="9">
    <source>
        <dbReference type="ARBA" id="ARBA00023146"/>
    </source>
</evidence>
<evidence type="ECO:0000313" key="14">
    <source>
        <dbReference type="Proteomes" id="UP000294462"/>
    </source>
</evidence>
<dbReference type="GO" id="GO:0000049">
    <property type="term" value="F:tRNA binding"/>
    <property type="evidence" value="ECO:0007669"/>
    <property type="project" value="InterPro"/>
</dbReference>
<dbReference type="SUPFAM" id="SSF52374">
    <property type="entry name" value="Nucleotidylyl transferase"/>
    <property type="match status" value="1"/>
</dbReference>
<evidence type="ECO:0000256" key="1">
    <source>
        <dbReference type="ARBA" id="ARBA00004496"/>
    </source>
</evidence>
<dbReference type="InterPro" id="IPR049940">
    <property type="entry name" value="GluQ/Sye"/>
</dbReference>
<comment type="function">
    <text evidence="10">Catalyzes the attachment of glutamate to tRNA(Glu) in a two-step reaction: glutamate is first activated by ATP to form Glu-AMP and then transferred to the acceptor end of tRNA(Glu).</text>
</comment>
<keyword evidence="5 10" id="KW-0436">Ligase</keyword>
<evidence type="ECO:0000313" key="13">
    <source>
        <dbReference type="EMBL" id="VFP86686.1"/>
    </source>
</evidence>
<evidence type="ECO:0000256" key="4">
    <source>
        <dbReference type="ARBA" id="ARBA00022490"/>
    </source>
</evidence>
<dbReference type="GO" id="GO:0006424">
    <property type="term" value="P:glutamyl-tRNA aminoacylation"/>
    <property type="evidence" value="ECO:0007669"/>
    <property type="project" value="UniProtKB-UniRule"/>
</dbReference>
<feature type="binding site" evidence="10">
    <location>
        <position position="100"/>
    </location>
    <ligand>
        <name>Zn(2+)</name>
        <dbReference type="ChEBI" id="CHEBI:29105"/>
    </ligand>
</feature>
<keyword evidence="10" id="KW-0479">Metal-binding</keyword>
<keyword evidence="9 10" id="KW-0030">Aminoacyl-tRNA synthetase</keyword>
<keyword evidence="8 10" id="KW-0648">Protein biosynthesis</keyword>
<dbReference type="Gene3D" id="3.40.50.620">
    <property type="entry name" value="HUPs"/>
    <property type="match status" value="1"/>
</dbReference>
<dbReference type="RefSeq" id="WP_072666042.1">
    <property type="nucleotide sequence ID" value="NZ_LR217725.1"/>
</dbReference>
<dbReference type="CDD" id="cd00808">
    <property type="entry name" value="GluRS_core"/>
    <property type="match status" value="1"/>
</dbReference>
<evidence type="ECO:0000256" key="10">
    <source>
        <dbReference type="HAMAP-Rule" id="MF_00022"/>
    </source>
</evidence>
<accession>A0A451DJ39</accession>
<dbReference type="InterPro" id="IPR004527">
    <property type="entry name" value="Glu-tRNA-ligase_bac/mito"/>
</dbReference>
<dbReference type="InterPro" id="IPR008925">
    <property type="entry name" value="aa_tRNA-synth_I_cd-bd_sf"/>
</dbReference>
<feature type="binding site" evidence="10">
    <location>
        <position position="127"/>
    </location>
    <ligand>
        <name>Zn(2+)</name>
        <dbReference type="ChEBI" id="CHEBI:29105"/>
    </ligand>
</feature>
<evidence type="ECO:0000259" key="11">
    <source>
        <dbReference type="Pfam" id="PF00749"/>
    </source>
</evidence>
<dbReference type="Gene3D" id="1.10.10.350">
    <property type="match status" value="1"/>
</dbReference>
<dbReference type="InterPro" id="IPR014729">
    <property type="entry name" value="Rossmann-like_a/b/a_fold"/>
</dbReference>
<dbReference type="GO" id="GO:0005829">
    <property type="term" value="C:cytosol"/>
    <property type="evidence" value="ECO:0007669"/>
    <property type="project" value="TreeGrafter"/>
</dbReference>
<dbReference type="PANTHER" id="PTHR43311:SF2">
    <property type="entry name" value="GLUTAMATE--TRNA LIGASE, MITOCHONDRIAL-RELATED"/>
    <property type="match status" value="1"/>
</dbReference>
<evidence type="ECO:0000256" key="2">
    <source>
        <dbReference type="ARBA" id="ARBA00007894"/>
    </source>
</evidence>
<dbReference type="EMBL" id="LR217725">
    <property type="protein sequence ID" value="VFP86686.1"/>
    <property type="molecule type" value="Genomic_DNA"/>
</dbReference>
<dbReference type="FunFam" id="3.40.50.620:FF:000007">
    <property type="entry name" value="Glutamate--tRNA ligase"/>
    <property type="match status" value="1"/>
</dbReference>
<reference evidence="13 14" key="1">
    <citation type="submission" date="2019-02" db="EMBL/GenBank/DDBJ databases">
        <authorList>
            <person name="Manzano-Marin A."/>
            <person name="Manzano-Marin A."/>
        </authorList>
    </citation>
    <scope>NUCLEOTIDE SEQUENCE [LARGE SCALE GENOMIC DNA]</scope>
    <source>
        <strain evidence="13 14">ErCipseudotaxifoliae</strain>
    </source>
</reference>
<evidence type="ECO:0000256" key="8">
    <source>
        <dbReference type="ARBA" id="ARBA00022917"/>
    </source>
</evidence>
<evidence type="ECO:0000256" key="3">
    <source>
        <dbReference type="ARBA" id="ARBA00011245"/>
    </source>
</evidence>
<name>A0A451DJ39_9GAMM</name>
<dbReference type="Proteomes" id="UP000294462">
    <property type="component" value="Chromosome"/>
</dbReference>
<protein>
    <recommendedName>
        <fullName evidence="10">Glutamate--tRNA ligase</fullName>
        <ecNumber evidence="10">6.1.1.17</ecNumber>
    </recommendedName>
    <alternativeName>
        <fullName evidence="10">Glutamyl-tRNA synthetase</fullName>
        <shortName evidence="10">GluRS</shortName>
    </alternativeName>
</protein>
<dbReference type="OrthoDB" id="9807503at2"/>
<comment type="cofactor">
    <cofactor evidence="10">
        <name>Zn(2+)</name>
        <dbReference type="ChEBI" id="CHEBI:29105"/>
    </cofactor>
    <text evidence="10">Binds 1 zinc ion per subunit.</text>
</comment>
<keyword evidence="6 10" id="KW-0547">Nucleotide-binding</keyword>
<feature type="binding site" evidence="10">
    <location>
        <position position="125"/>
    </location>
    <ligand>
        <name>Zn(2+)</name>
        <dbReference type="ChEBI" id="CHEBI:29105"/>
    </ligand>
</feature>
<comment type="subunit">
    <text evidence="3 10">Monomer.</text>
</comment>
<feature type="domain" description="Glutamyl/glutaminyl-tRNA synthetase class Ib catalytic" evidence="11">
    <location>
        <begin position="2"/>
        <end position="305"/>
    </location>
</feature>
<dbReference type="InterPro" id="IPR000924">
    <property type="entry name" value="Glu/Gln-tRNA-synth"/>
</dbReference>
<evidence type="ECO:0000256" key="6">
    <source>
        <dbReference type="ARBA" id="ARBA00022741"/>
    </source>
</evidence>